<dbReference type="EMBL" id="GADI01005267">
    <property type="protein sequence ID" value="JAA68541.1"/>
    <property type="molecule type" value="mRNA"/>
</dbReference>
<dbReference type="GO" id="GO:0071897">
    <property type="term" value="P:DNA biosynthetic process"/>
    <property type="evidence" value="ECO:0007669"/>
    <property type="project" value="UniProtKB-ARBA"/>
</dbReference>
<dbReference type="AlphaFoldDB" id="A0A0K8RBS8"/>
<organism evidence="1">
    <name type="scientific">Ixodes ricinus</name>
    <name type="common">Common tick</name>
    <name type="synonym">Acarus ricinus</name>
    <dbReference type="NCBI Taxonomy" id="34613"/>
    <lineage>
        <taxon>Eukaryota</taxon>
        <taxon>Metazoa</taxon>
        <taxon>Ecdysozoa</taxon>
        <taxon>Arthropoda</taxon>
        <taxon>Chelicerata</taxon>
        <taxon>Arachnida</taxon>
        <taxon>Acari</taxon>
        <taxon>Parasitiformes</taxon>
        <taxon>Ixodida</taxon>
        <taxon>Ixodoidea</taxon>
        <taxon>Ixodidae</taxon>
        <taxon>Ixodinae</taxon>
        <taxon>Ixodes</taxon>
    </lineage>
</organism>
<sequence length="119" mass="14241">MCHQVSHKALFSIRFLFLLYINDLPRNIATKIRLYADDCVLYHTINYPDDHNFLKSLFASFCTWCKTWQMTINFRKTVLMPFLDVCFLPLFRYSFNGDTLKRVPECKHLGLLFSQDMSW</sequence>
<dbReference type="SUPFAM" id="SSF56672">
    <property type="entry name" value="DNA/RNA polymerases"/>
    <property type="match status" value="1"/>
</dbReference>
<protein>
    <submittedName>
        <fullName evidence="1">Putative outcast ele5 orf2-h 1e-60-j 4</fullName>
    </submittedName>
</protein>
<proteinExistence type="evidence at transcript level"/>
<name>A0A0K8RBS8_IXORI</name>
<reference evidence="1" key="1">
    <citation type="submission" date="2012-12" db="EMBL/GenBank/DDBJ databases">
        <title>Identification and characterization of a phenylalanine ammonia-lyase gene family in Isatis indigotica Fort.</title>
        <authorList>
            <person name="Liu Q."/>
            <person name="Chen J."/>
            <person name="Zhou X."/>
            <person name="Di P."/>
            <person name="Xiao Y."/>
            <person name="Xuan H."/>
            <person name="Zhang L."/>
            <person name="Chen W."/>
        </authorList>
    </citation>
    <scope>NUCLEOTIDE SEQUENCE</scope>
    <source>
        <tissue evidence="1">Salivary gland</tissue>
    </source>
</reference>
<dbReference type="InterPro" id="IPR043502">
    <property type="entry name" value="DNA/RNA_pol_sf"/>
</dbReference>
<evidence type="ECO:0000313" key="1">
    <source>
        <dbReference type="EMBL" id="JAA68541.1"/>
    </source>
</evidence>
<accession>A0A0K8RBS8</accession>